<name>A0A136A2W9_9ALTE</name>
<dbReference type="PANTHER" id="PTHR33567">
    <property type="entry name" value="CHROMATE ION TRANSPORTER (EUROFUNG)"/>
    <property type="match status" value="1"/>
</dbReference>
<comment type="caution">
    <text evidence="8">The sequence shown here is derived from an EMBL/GenBank/DDBJ whole genome shotgun (WGS) entry which is preliminary data.</text>
</comment>
<evidence type="ECO:0008006" key="10">
    <source>
        <dbReference type="Google" id="ProtNLM"/>
    </source>
</evidence>
<dbReference type="RefSeq" id="WP_068372247.1">
    <property type="nucleotide sequence ID" value="NZ_LSNE01000003.1"/>
</dbReference>
<keyword evidence="9" id="KW-1185">Reference proteome</keyword>
<comment type="subcellular location">
    <subcellularLocation>
        <location evidence="1">Cell membrane</location>
        <topology evidence="1">Multi-pass membrane protein</topology>
    </subcellularLocation>
</comment>
<feature type="transmembrane region" description="Helical" evidence="7">
    <location>
        <begin position="12"/>
        <end position="31"/>
    </location>
</feature>
<dbReference type="NCBIfam" id="TIGR00937">
    <property type="entry name" value="2A51"/>
    <property type="match status" value="1"/>
</dbReference>
<keyword evidence="5 7" id="KW-1133">Transmembrane helix</keyword>
<dbReference type="PIRSF" id="PIRSF004810">
    <property type="entry name" value="ChrA"/>
    <property type="match status" value="1"/>
</dbReference>
<accession>A0A136A2W9</accession>
<keyword evidence="6 7" id="KW-0472">Membrane</keyword>
<dbReference type="AlphaFoldDB" id="A0A136A2W9"/>
<feature type="transmembrane region" description="Helical" evidence="7">
    <location>
        <begin position="360"/>
        <end position="390"/>
    </location>
</feature>
<evidence type="ECO:0000256" key="4">
    <source>
        <dbReference type="ARBA" id="ARBA00022692"/>
    </source>
</evidence>
<keyword evidence="3" id="KW-1003">Cell membrane</keyword>
<dbReference type="PANTHER" id="PTHR33567:SF3">
    <property type="entry name" value="CHROMATE ION TRANSPORTER (EUROFUNG)"/>
    <property type="match status" value="1"/>
</dbReference>
<dbReference type="GO" id="GO:0015109">
    <property type="term" value="F:chromate transmembrane transporter activity"/>
    <property type="evidence" value="ECO:0007669"/>
    <property type="project" value="InterPro"/>
</dbReference>
<feature type="transmembrane region" description="Helical" evidence="7">
    <location>
        <begin position="144"/>
        <end position="175"/>
    </location>
</feature>
<evidence type="ECO:0000256" key="1">
    <source>
        <dbReference type="ARBA" id="ARBA00004651"/>
    </source>
</evidence>
<feature type="transmembrane region" description="Helical" evidence="7">
    <location>
        <begin position="112"/>
        <end position="132"/>
    </location>
</feature>
<feature type="transmembrane region" description="Helical" evidence="7">
    <location>
        <begin position="195"/>
        <end position="217"/>
    </location>
</feature>
<keyword evidence="4 7" id="KW-0812">Transmembrane</keyword>
<reference evidence="9" key="1">
    <citation type="submission" date="2016-02" db="EMBL/GenBank/DDBJ databases">
        <authorList>
            <person name="Schultz-Johansen M."/>
            <person name="Glaring M.A."/>
            <person name="Bech P.K."/>
            <person name="Stougaard P."/>
        </authorList>
    </citation>
    <scope>NUCLEOTIDE SEQUENCE [LARGE SCALE GENOMIC DNA]</scope>
    <source>
        <strain evidence="9">S66</strain>
    </source>
</reference>
<dbReference type="Proteomes" id="UP000070299">
    <property type="component" value="Unassembled WGS sequence"/>
</dbReference>
<dbReference type="STRING" id="1799789.AX660_05780"/>
<gene>
    <name evidence="8" type="ORF">AX660_05780</name>
</gene>
<sequence length="392" mass="42634">MKRVHTSWEIFWRFLSLGCFCFGGPAAHLGYFHRYFVERLNWLDAEQYGQLVALSQFLPGPGSSQVGFAIGLQRAGLAGGIAAFIGFTLPSFCLMLGFFALSSQHNLDFLTLASGLKLLAVVVVSDAVLSMYKHFCQSHSSRIIAVLSASVLIFFSAIWLQILVLSMAATFGMLYHTHLKLGSVPRENLPTTQSLWLSLGLFFTLFVISCWVVYFSATDSSHLAHMAAQFYHSGSLVFGGGHVVLPLLQQNVGSALTSEQFLSGYAAAQAVPGPMFSFATFLGAQLVPLTPISGAIIATLALFLPGLLLVFALHQHWAHLSNIPRVAGATLAINAAVVGLLFSALVDPIIKQAVHQISDIVALLIGFVLLRWLKIPILLLITFYLAYAYLIR</sequence>
<dbReference type="InterPro" id="IPR014047">
    <property type="entry name" value="Chr_Tranpt_l_chain"/>
</dbReference>
<organism evidence="8 9">
    <name type="scientific">Paraglaciecola hydrolytica</name>
    <dbReference type="NCBI Taxonomy" id="1799789"/>
    <lineage>
        <taxon>Bacteria</taxon>
        <taxon>Pseudomonadati</taxon>
        <taxon>Pseudomonadota</taxon>
        <taxon>Gammaproteobacteria</taxon>
        <taxon>Alteromonadales</taxon>
        <taxon>Alteromonadaceae</taxon>
        <taxon>Paraglaciecola</taxon>
    </lineage>
</organism>
<evidence type="ECO:0000256" key="6">
    <source>
        <dbReference type="ARBA" id="ARBA00023136"/>
    </source>
</evidence>
<feature type="transmembrane region" description="Helical" evidence="7">
    <location>
        <begin position="326"/>
        <end position="345"/>
    </location>
</feature>
<evidence type="ECO:0000256" key="5">
    <source>
        <dbReference type="ARBA" id="ARBA00022989"/>
    </source>
</evidence>
<protein>
    <recommendedName>
        <fullName evidence="10">Chorismate-binding protein</fullName>
    </recommendedName>
</protein>
<evidence type="ECO:0000256" key="2">
    <source>
        <dbReference type="ARBA" id="ARBA00005262"/>
    </source>
</evidence>
<evidence type="ECO:0000256" key="7">
    <source>
        <dbReference type="SAM" id="Phobius"/>
    </source>
</evidence>
<feature type="transmembrane region" description="Helical" evidence="7">
    <location>
        <begin position="292"/>
        <end position="314"/>
    </location>
</feature>
<feature type="transmembrane region" description="Helical" evidence="7">
    <location>
        <begin position="77"/>
        <end position="100"/>
    </location>
</feature>
<dbReference type="EMBL" id="LSNE01000003">
    <property type="protein sequence ID" value="KXI29563.1"/>
    <property type="molecule type" value="Genomic_DNA"/>
</dbReference>
<proteinExistence type="inferred from homology"/>
<evidence type="ECO:0000313" key="8">
    <source>
        <dbReference type="EMBL" id="KXI29563.1"/>
    </source>
</evidence>
<dbReference type="GO" id="GO:0005886">
    <property type="term" value="C:plasma membrane"/>
    <property type="evidence" value="ECO:0007669"/>
    <property type="project" value="UniProtKB-SubCell"/>
</dbReference>
<dbReference type="OrthoDB" id="8969999at2"/>
<dbReference type="Pfam" id="PF02417">
    <property type="entry name" value="Chromate_transp"/>
    <property type="match status" value="2"/>
</dbReference>
<feature type="transmembrane region" description="Helical" evidence="7">
    <location>
        <begin position="229"/>
        <end position="248"/>
    </location>
</feature>
<comment type="similarity">
    <text evidence="2">Belongs to the chromate ion transporter (CHR) (TC 2.A.51) family.</text>
</comment>
<evidence type="ECO:0000313" key="9">
    <source>
        <dbReference type="Proteomes" id="UP000070299"/>
    </source>
</evidence>
<evidence type="ECO:0000256" key="3">
    <source>
        <dbReference type="ARBA" id="ARBA00022475"/>
    </source>
</evidence>
<dbReference type="InterPro" id="IPR003370">
    <property type="entry name" value="Chromate_transpt"/>
</dbReference>